<evidence type="ECO:0000256" key="1">
    <source>
        <dbReference type="ARBA" id="ARBA00010552"/>
    </source>
</evidence>
<proteinExistence type="inferred from homology"/>
<accession>A0A7W3SQF0</accession>
<dbReference type="Proteomes" id="UP000567067">
    <property type="component" value="Unassembled WGS sequence"/>
</dbReference>
<dbReference type="FunFam" id="3.30.1330.40:FF:000001">
    <property type="entry name" value="L-PSP family endoribonuclease"/>
    <property type="match status" value="1"/>
</dbReference>
<comment type="caution">
    <text evidence="2">The sequence shown here is derived from an EMBL/GenBank/DDBJ whole genome shotgun (WGS) entry which is preliminary data.</text>
</comment>
<keyword evidence="2" id="KW-0378">Hydrolase</keyword>
<dbReference type="CDD" id="cd00448">
    <property type="entry name" value="YjgF_YER057c_UK114_family"/>
    <property type="match status" value="1"/>
</dbReference>
<evidence type="ECO:0000313" key="3">
    <source>
        <dbReference type="Proteomes" id="UP000567067"/>
    </source>
</evidence>
<dbReference type="AlphaFoldDB" id="A0A7W3SQF0"/>
<gene>
    <name evidence="2" type="ORF">FHR92_000785</name>
</gene>
<organism evidence="2 3">
    <name type="scientific">Fontibacillus solani</name>
    <dbReference type="NCBI Taxonomy" id="1572857"/>
    <lineage>
        <taxon>Bacteria</taxon>
        <taxon>Bacillati</taxon>
        <taxon>Bacillota</taxon>
        <taxon>Bacilli</taxon>
        <taxon>Bacillales</taxon>
        <taxon>Paenibacillaceae</taxon>
        <taxon>Fontibacillus</taxon>
    </lineage>
</organism>
<dbReference type="EMBL" id="JACJIP010000003">
    <property type="protein sequence ID" value="MBA9084331.1"/>
    <property type="molecule type" value="Genomic_DNA"/>
</dbReference>
<dbReference type="EC" id="3.5.99.10" evidence="2"/>
<dbReference type="PROSITE" id="PS01094">
    <property type="entry name" value="UPF0076"/>
    <property type="match status" value="1"/>
</dbReference>
<sequence length="126" mass="13898">MSKKIINSTKAPGAIGPYSQAVMKGNFLYVSGQLPVNAETGFMPENIQKQTKQSLQNVVAILEEAGSSLNDVLKTTVFLKNMEHFTEFNEVYKQFFAQDFPARSCVEVARLPKDALVEIEVVAILG</sequence>
<protein>
    <submittedName>
        <fullName evidence="2">2-iminobutanoate/2-iminopropanoate deaminase</fullName>
        <ecNumber evidence="2">3.5.99.10</ecNumber>
    </submittedName>
</protein>
<dbReference type="RefSeq" id="WP_182534386.1">
    <property type="nucleotide sequence ID" value="NZ_JACJIP010000003.1"/>
</dbReference>
<dbReference type="GO" id="GO:0005829">
    <property type="term" value="C:cytosol"/>
    <property type="evidence" value="ECO:0007669"/>
    <property type="project" value="TreeGrafter"/>
</dbReference>
<dbReference type="Pfam" id="PF01042">
    <property type="entry name" value="Ribonuc_L-PSP"/>
    <property type="match status" value="1"/>
</dbReference>
<dbReference type="SUPFAM" id="SSF55298">
    <property type="entry name" value="YjgF-like"/>
    <property type="match status" value="1"/>
</dbReference>
<dbReference type="InterPro" id="IPR006175">
    <property type="entry name" value="YjgF/YER057c/UK114"/>
</dbReference>
<dbReference type="Gene3D" id="3.30.1330.40">
    <property type="entry name" value="RutC-like"/>
    <property type="match status" value="1"/>
</dbReference>
<name>A0A7W3SQF0_9BACL</name>
<dbReference type="InterPro" id="IPR035959">
    <property type="entry name" value="RutC-like_sf"/>
</dbReference>
<dbReference type="InterPro" id="IPR019897">
    <property type="entry name" value="RidA_CS"/>
</dbReference>
<dbReference type="InterPro" id="IPR006056">
    <property type="entry name" value="RidA"/>
</dbReference>
<dbReference type="NCBIfam" id="TIGR00004">
    <property type="entry name" value="Rid family detoxifying hydrolase"/>
    <property type="match status" value="1"/>
</dbReference>
<keyword evidence="3" id="KW-1185">Reference proteome</keyword>
<dbReference type="PANTHER" id="PTHR11803:SF39">
    <property type="entry name" value="2-IMINOBUTANOATE_2-IMINOPROPANOATE DEAMINASE"/>
    <property type="match status" value="1"/>
</dbReference>
<dbReference type="PANTHER" id="PTHR11803">
    <property type="entry name" value="2-IMINOBUTANOATE/2-IMINOPROPANOATE DEAMINASE RIDA"/>
    <property type="match status" value="1"/>
</dbReference>
<dbReference type="GO" id="GO:0120241">
    <property type="term" value="F:2-iminobutanoate/2-iminopropanoate deaminase"/>
    <property type="evidence" value="ECO:0007669"/>
    <property type="project" value="UniProtKB-EC"/>
</dbReference>
<evidence type="ECO:0000313" key="2">
    <source>
        <dbReference type="EMBL" id="MBA9084331.1"/>
    </source>
</evidence>
<comment type="similarity">
    <text evidence="1">Belongs to the RutC family.</text>
</comment>
<reference evidence="2 3" key="1">
    <citation type="submission" date="2020-08" db="EMBL/GenBank/DDBJ databases">
        <title>Genomic Encyclopedia of Type Strains, Phase III (KMG-III): the genomes of soil and plant-associated and newly described type strains.</title>
        <authorList>
            <person name="Whitman W."/>
        </authorList>
    </citation>
    <scope>NUCLEOTIDE SEQUENCE [LARGE SCALE GENOMIC DNA]</scope>
    <source>
        <strain evidence="2 3">CECT 8693</strain>
    </source>
</reference>